<evidence type="ECO:0000256" key="1">
    <source>
        <dbReference type="SAM" id="MobiDB-lite"/>
    </source>
</evidence>
<reference evidence="2" key="2">
    <citation type="submission" date="2020-09" db="EMBL/GenBank/DDBJ databases">
        <authorList>
            <person name="Sun Q."/>
            <person name="Ohkuma M."/>
        </authorList>
    </citation>
    <scope>NUCLEOTIDE SEQUENCE</scope>
    <source>
        <strain evidence="2">JCM 4434</strain>
    </source>
</reference>
<accession>A0A8H9LSJ8</accession>
<feature type="region of interest" description="Disordered" evidence="1">
    <location>
        <begin position="25"/>
        <end position="53"/>
    </location>
</feature>
<name>A0A8H9LSJ8_KITAU</name>
<evidence type="ECO:0000313" key="3">
    <source>
        <dbReference type="Proteomes" id="UP000610124"/>
    </source>
</evidence>
<reference evidence="2" key="1">
    <citation type="journal article" date="2014" name="Int. J. Syst. Evol. Microbiol.">
        <title>Complete genome sequence of Corynebacterium casei LMG S-19264T (=DSM 44701T), isolated from a smear-ripened cheese.</title>
        <authorList>
            <consortium name="US DOE Joint Genome Institute (JGI-PGF)"/>
            <person name="Walter F."/>
            <person name="Albersmeier A."/>
            <person name="Kalinowski J."/>
            <person name="Ruckert C."/>
        </authorList>
    </citation>
    <scope>NUCLEOTIDE SEQUENCE</scope>
    <source>
        <strain evidence="2">JCM 4434</strain>
    </source>
</reference>
<proteinExistence type="predicted"/>
<sequence length="159" mass="17846">MGTRQRHSALCRHRAAGWGHQLPRADRAYRSGPPSTRSTFRHPKKRIPAKTHQQPAERAIITRMDDTTAARARAYWACVEIGCPKCRVEPGQYCRNRVDGVEYNALFHKPRQVDAGAPAILETVGIRKLRWQPSVGMTKWDGRPMPVPMPGLSASRPAS</sequence>
<dbReference type="EMBL" id="BMUB01000014">
    <property type="protein sequence ID" value="GGU92068.1"/>
    <property type="molecule type" value="Genomic_DNA"/>
</dbReference>
<evidence type="ECO:0000313" key="2">
    <source>
        <dbReference type="EMBL" id="GGU92068.1"/>
    </source>
</evidence>
<feature type="compositionally biased region" description="Basic residues" evidence="1">
    <location>
        <begin position="39"/>
        <end position="49"/>
    </location>
</feature>
<protein>
    <submittedName>
        <fullName evidence="2">Uncharacterized protein</fullName>
    </submittedName>
</protein>
<comment type="caution">
    <text evidence="2">The sequence shown here is derived from an EMBL/GenBank/DDBJ whole genome shotgun (WGS) entry which is preliminary data.</text>
</comment>
<dbReference type="AlphaFoldDB" id="A0A8H9LSJ8"/>
<feature type="region of interest" description="Disordered" evidence="1">
    <location>
        <begin position="140"/>
        <end position="159"/>
    </location>
</feature>
<organism evidence="2 3">
    <name type="scientific">Kitasatospora aureofaciens</name>
    <name type="common">Streptomyces aureofaciens</name>
    <dbReference type="NCBI Taxonomy" id="1894"/>
    <lineage>
        <taxon>Bacteria</taxon>
        <taxon>Bacillati</taxon>
        <taxon>Actinomycetota</taxon>
        <taxon>Actinomycetes</taxon>
        <taxon>Kitasatosporales</taxon>
        <taxon>Streptomycetaceae</taxon>
        <taxon>Kitasatospora</taxon>
    </lineage>
</organism>
<dbReference type="Proteomes" id="UP000610124">
    <property type="component" value="Unassembled WGS sequence"/>
</dbReference>
<gene>
    <name evidence="2" type="ORF">GCM10010502_51770</name>
</gene>